<sequence length="71" mass="7818">LNTSDCFWCLETVSCVRTSAACSNAANLSLTEEQCPRLTSTKVLIQASGTTVITEHLKINVANLYRYATYQ</sequence>
<feature type="non-terminal residue" evidence="1">
    <location>
        <position position="71"/>
    </location>
</feature>
<accession>A0A3L5TRG8</accession>
<organism evidence="1 2">
    <name type="scientific">Mytilus galloprovincialis</name>
    <name type="common">Mediterranean mussel</name>
    <dbReference type="NCBI Taxonomy" id="29158"/>
    <lineage>
        <taxon>Eukaryota</taxon>
        <taxon>Metazoa</taxon>
        <taxon>Spiralia</taxon>
        <taxon>Lophotrochozoa</taxon>
        <taxon>Mollusca</taxon>
        <taxon>Bivalvia</taxon>
        <taxon>Autobranchia</taxon>
        <taxon>Pteriomorphia</taxon>
        <taxon>Mytilida</taxon>
        <taxon>Mytiloidea</taxon>
        <taxon>Mytilidae</taxon>
        <taxon>Mytilinae</taxon>
        <taxon>Mytilus</taxon>
    </lineage>
</organism>
<protein>
    <submittedName>
        <fullName evidence="1">Uncharacterized protein</fullName>
    </submittedName>
</protein>
<evidence type="ECO:0000313" key="2">
    <source>
        <dbReference type="Proteomes" id="UP000266721"/>
    </source>
</evidence>
<feature type="non-terminal residue" evidence="1">
    <location>
        <position position="1"/>
    </location>
</feature>
<name>A0A3L5TRG8_MYTGA</name>
<dbReference type="EMBL" id="KV588883">
    <property type="protein sequence ID" value="OPL21758.1"/>
    <property type="molecule type" value="Genomic_DNA"/>
</dbReference>
<evidence type="ECO:0000313" key="1">
    <source>
        <dbReference type="EMBL" id="OPL21758.1"/>
    </source>
</evidence>
<gene>
    <name evidence="1" type="ORF">AM593_10391</name>
</gene>
<comment type="caution">
    <text evidence="1">The sequence shown here is derived from an EMBL/GenBank/DDBJ whole genome shotgun (WGS) entry which is preliminary data.</text>
</comment>
<reference evidence="1 2" key="1">
    <citation type="journal article" date="2016" name="PLoS ONE">
        <title>A First Insight into the Genome of the Filter-Feeder Mussel Mytilus galloprovincialis.</title>
        <authorList>
            <person name="Murgarella M."/>
            <person name="Puiu D."/>
            <person name="Novoa B."/>
            <person name="Figueras A."/>
            <person name="Posada D."/>
            <person name="Canchaya C."/>
        </authorList>
    </citation>
    <scope>NUCLEOTIDE SEQUENCE [LARGE SCALE GENOMIC DNA]</scope>
    <source>
        <tissue evidence="1">Muscle</tissue>
    </source>
</reference>
<dbReference type="Proteomes" id="UP000266721">
    <property type="component" value="Unassembled WGS sequence"/>
</dbReference>
<keyword evidence="2" id="KW-1185">Reference proteome</keyword>
<proteinExistence type="predicted"/>
<dbReference type="AlphaFoldDB" id="A0A3L5TRG8"/>